<accession>A0A0F7ING8</accession>
<evidence type="ECO:0000256" key="1">
    <source>
        <dbReference type="SAM" id="Phobius"/>
    </source>
</evidence>
<evidence type="ECO:0000313" key="3">
    <source>
        <dbReference type="Proteomes" id="UP000201918"/>
    </source>
</evidence>
<feature type="transmembrane region" description="Helical" evidence="1">
    <location>
        <begin position="6"/>
        <end position="26"/>
    </location>
</feature>
<dbReference type="GeneID" id="26520530"/>
<sequence>MAQTLAYFMAFSIIGGAIIALIIRVLQAFKAYRDALLVSRAHIVTLQAQVKRLEADNASGLEYSIGLLKDLQEAQRGIRNVSDEDLPGYVQAEVARRVWMTVSYGADPIERAKLASKVGGKCFRIMDAAKRNPERIAEYAIPSLNHKE</sequence>
<keyword evidence="3" id="KW-1185">Reference proteome</keyword>
<keyword evidence="1" id="KW-0472">Membrane</keyword>
<dbReference type="EMBL" id="KR153873">
    <property type="protein sequence ID" value="AKG94481.1"/>
    <property type="molecule type" value="Genomic_DNA"/>
</dbReference>
<proteinExistence type="predicted"/>
<name>A0A0F7ING8_9CAUD</name>
<dbReference type="Proteomes" id="UP000201918">
    <property type="component" value="Segment"/>
</dbReference>
<evidence type="ECO:0000313" key="2">
    <source>
        <dbReference type="EMBL" id="AKG94481.1"/>
    </source>
</evidence>
<reference evidence="2 3" key="1">
    <citation type="submission" date="2015-04" db="EMBL/GenBank/DDBJ databases">
        <title>Isolation and genomic analysis of Delftia bacteriophage IME-DE1.</title>
        <authorList>
            <person name="Kang H."/>
        </authorList>
    </citation>
    <scope>NUCLEOTIDE SEQUENCE [LARGE SCALE GENOMIC DNA]</scope>
</reference>
<dbReference type="KEGG" id="vg:26520530"/>
<protein>
    <submittedName>
        <fullName evidence="2">Uncharacterized protein</fullName>
    </submittedName>
</protein>
<dbReference type="RefSeq" id="YP_009191801.1">
    <property type="nucleotide sequence ID" value="NC_028702.1"/>
</dbReference>
<keyword evidence="1" id="KW-1133">Transmembrane helix</keyword>
<organism evidence="2 3">
    <name type="scientific">Delftia phage IME-DE1</name>
    <dbReference type="NCBI Taxonomy" id="1647385"/>
    <lineage>
        <taxon>Viruses</taxon>
        <taxon>Duplodnaviria</taxon>
        <taxon>Heunggongvirae</taxon>
        <taxon>Uroviricota</taxon>
        <taxon>Caudoviricetes</taxon>
        <taxon>Autographivirales</taxon>
        <taxon>Autotranscriptaviridae</taxon>
        <taxon>Piedvirus</taxon>
        <taxon>Piedvirus IMEDE1</taxon>
    </lineage>
</organism>
<keyword evidence="1" id="KW-0812">Transmembrane</keyword>